<protein>
    <submittedName>
        <fullName evidence="2">Uncharacterized protein</fullName>
    </submittedName>
</protein>
<dbReference type="EMBL" id="CP010705">
    <property type="protein sequence ID" value="AUQ92891.1"/>
    <property type="molecule type" value="Genomic_DNA"/>
</dbReference>
<evidence type="ECO:0000256" key="1">
    <source>
        <dbReference type="SAM" id="MobiDB-lite"/>
    </source>
</evidence>
<reference evidence="2 3" key="1">
    <citation type="journal article" date="2017" name="Genome Biol. Evol.">
        <title>Trajectories and Drivers of Genome Evolution in Surface-Associated Marine Phaeobacter.</title>
        <authorList>
            <person name="Freese H.M."/>
            <person name="Sikorski J."/>
            <person name="Bunk B."/>
            <person name="Scheuner C."/>
            <person name="Meier-Kolthoff J.P."/>
            <person name="Sproer C."/>
            <person name="Gram L."/>
            <person name="Overmann J."/>
        </authorList>
    </citation>
    <scope>NUCLEOTIDE SEQUENCE [LARGE SCALE GENOMIC DNA]</scope>
    <source>
        <strain evidence="2 3">P66</strain>
    </source>
</reference>
<dbReference type="Proteomes" id="UP000236536">
    <property type="component" value="Chromosome"/>
</dbReference>
<evidence type="ECO:0000313" key="3">
    <source>
        <dbReference type="Proteomes" id="UP000236536"/>
    </source>
</evidence>
<feature type="region of interest" description="Disordered" evidence="1">
    <location>
        <begin position="17"/>
        <end position="40"/>
    </location>
</feature>
<evidence type="ECO:0000313" key="2">
    <source>
        <dbReference type="EMBL" id="AUQ92891.1"/>
    </source>
</evidence>
<keyword evidence="3" id="KW-1185">Reference proteome</keyword>
<proteinExistence type="predicted"/>
<gene>
    <name evidence="2" type="ORF">PhaeoP66_00060</name>
</gene>
<accession>A0ABM6R9E0</accession>
<name>A0ABM6R9E0_9RHOB</name>
<feature type="compositionally biased region" description="Basic and acidic residues" evidence="1">
    <location>
        <begin position="23"/>
        <end position="40"/>
    </location>
</feature>
<reference evidence="2 3" key="2">
    <citation type="journal article" date="2017" name="Int. J. Syst. Evol. Microbiol.">
        <title>Adaptation of Surface-Associated Bacteria to the Open Ocean: A Genomically Distinct Subpopulation of Phaeobacter gallaeciensis Colonizes Pacific Mesozooplankton.</title>
        <authorList>
            <person name="Freese H.M."/>
            <person name="Methner A."/>
            <person name="Overmann J."/>
        </authorList>
    </citation>
    <scope>NUCLEOTIDE SEQUENCE [LARGE SCALE GENOMIC DNA]</scope>
    <source>
        <strain evidence="2 3">P66</strain>
    </source>
</reference>
<sequence>MYIAFRGHAKVRAPIGAHARTNMQDKDQNRFTESRSFKEE</sequence>
<organism evidence="2 3">
    <name type="scientific">Phaeobacter inhibens</name>
    <dbReference type="NCBI Taxonomy" id="221822"/>
    <lineage>
        <taxon>Bacteria</taxon>
        <taxon>Pseudomonadati</taxon>
        <taxon>Pseudomonadota</taxon>
        <taxon>Alphaproteobacteria</taxon>
        <taxon>Rhodobacterales</taxon>
        <taxon>Roseobacteraceae</taxon>
        <taxon>Phaeobacter</taxon>
    </lineage>
</organism>